<feature type="region of interest" description="Disordered" evidence="8">
    <location>
        <begin position="1"/>
        <end position="30"/>
    </location>
</feature>
<dbReference type="GO" id="GO:0016020">
    <property type="term" value="C:membrane"/>
    <property type="evidence" value="ECO:0007669"/>
    <property type="project" value="UniProtKB-SubCell"/>
</dbReference>
<evidence type="ECO:0000256" key="2">
    <source>
        <dbReference type="ARBA" id="ARBA00006595"/>
    </source>
</evidence>
<feature type="transmembrane region" description="Helical" evidence="9">
    <location>
        <begin position="481"/>
        <end position="499"/>
    </location>
</feature>
<evidence type="ECO:0000313" key="10">
    <source>
        <dbReference type="EMBL" id="KFG46567.1"/>
    </source>
</evidence>
<keyword evidence="5" id="KW-0029">Amino-acid transport</keyword>
<evidence type="ECO:0000256" key="4">
    <source>
        <dbReference type="ARBA" id="ARBA00022692"/>
    </source>
</evidence>
<dbReference type="InterPro" id="IPR052599">
    <property type="entry name" value="SLC43A_AATransporter"/>
</dbReference>
<sequence length="728" mass="79035">MERTCTTDLSTSGSKVEERNPQRGRGGVRVAPALSRRLTVDEYLDLFHRERRVSSALEYFPTAPVRESEICRVEDVPPELTLKVAAELARQNSRLSANYLDASGGGGEVTPQDEEQEDAGIPEGQVEKATEDPKLGFSGLCERLRNKFFPRAHTTSAMMAARLQPTPCGVNRFILLGIYLIYSLLTGRVFFAWPSISNMLFRDGAYLWNCGDLDDPAAVDHRLEENGGKRFACEDQNTAVQNLFVVCLACAFACALLAGLLLDKLGPKLTGMFGQTCNFTAWVLLGFAGEGVPTYYPAFVLMGVGADSGYMASLSIANLFPGHEALVVALLGSAKSLSYAMPAILDTLDANSSVISVKDVCLGYAVLGPGLCWLICLLLIGFHPFLPWASFVHIEEAVEQLARRQSGRQWSQVFRSSSVSTIFKMKRGKISGSREEDGDSSRPQIESVNRRTSSVTVHSSGPSAPAADPAPSLRRQLMSPYCILMVVHTVIQSILYPFLSTSAENLYGKDVNNFLGICLPFGCVACIIYGKLTDMYGITKVLIGLNTIITVVFVLTLIHTVATSYIAAVLIIVYVGFYSSQVYCFVSDTFAAAQFGRIVGTIFIVGGFSSLLKIPLQSMVVEVFHSVYTWPVIMMIGLCCFNYGILGVLLYFKRKNPHPFWPADAAAAVDERVEKTSSGKQGGRSGELVIKAGSETELGVPTTVTPSSDLGGRAEPDAEDVCVAIDRS</sequence>
<dbReference type="EMBL" id="AHZU02000263">
    <property type="protein sequence ID" value="KFG46567.1"/>
    <property type="molecule type" value="Genomic_DNA"/>
</dbReference>
<feature type="transmembrane region" description="Helical" evidence="9">
    <location>
        <begin position="565"/>
        <end position="586"/>
    </location>
</feature>
<dbReference type="GO" id="GO:0006865">
    <property type="term" value="P:amino acid transport"/>
    <property type="evidence" value="ECO:0007669"/>
    <property type="project" value="UniProtKB-KW"/>
</dbReference>
<organism evidence="10 11">
    <name type="scientific">Toxoplasma gondii GAB2-2007-GAL-DOM2</name>
    <dbReference type="NCBI Taxonomy" id="1130820"/>
    <lineage>
        <taxon>Eukaryota</taxon>
        <taxon>Sar</taxon>
        <taxon>Alveolata</taxon>
        <taxon>Apicomplexa</taxon>
        <taxon>Conoidasida</taxon>
        <taxon>Coccidia</taxon>
        <taxon>Eucoccidiorida</taxon>
        <taxon>Eimeriorina</taxon>
        <taxon>Sarcocystidae</taxon>
        <taxon>Toxoplasma</taxon>
    </lineage>
</organism>
<feature type="transmembrane region" description="Helical" evidence="9">
    <location>
        <begin position="365"/>
        <end position="386"/>
    </location>
</feature>
<feature type="compositionally biased region" description="Low complexity" evidence="8">
    <location>
        <begin position="459"/>
        <end position="471"/>
    </location>
</feature>
<dbReference type="VEuPathDB" id="ToxoDB:TGDOM2_248420"/>
<dbReference type="OrthoDB" id="330047at2759"/>
<keyword evidence="7 9" id="KW-0472">Membrane</keyword>
<feature type="region of interest" description="Disordered" evidence="8">
    <location>
        <begin position="102"/>
        <end position="128"/>
    </location>
</feature>
<comment type="subcellular location">
    <subcellularLocation>
        <location evidence="1">Membrane</location>
        <topology evidence="1">Multi-pass membrane protein</topology>
    </subcellularLocation>
</comment>
<keyword evidence="4 9" id="KW-0812">Transmembrane</keyword>
<feature type="region of interest" description="Disordered" evidence="8">
    <location>
        <begin position="674"/>
        <end position="719"/>
    </location>
</feature>
<feature type="compositionally biased region" description="Acidic residues" evidence="8">
    <location>
        <begin position="111"/>
        <end position="120"/>
    </location>
</feature>
<evidence type="ECO:0000256" key="5">
    <source>
        <dbReference type="ARBA" id="ARBA00022970"/>
    </source>
</evidence>
<evidence type="ECO:0000313" key="11">
    <source>
        <dbReference type="Proteomes" id="UP000028837"/>
    </source>
</evidence>
<feature type="compositionally biased region" description="Polar residues" evidence="8">
    <location>
        <begin position="1"/>
        <end position="14"/>
    </location>
</feature>
<evidence type="ECO:0000256" key="1">
    <source>
        <dbReference type="ARBA" id="ARBA00004141"/>
    </source>
</evidence>
<evidence type="ECO:0000256" key="8">
    <source>
        <dbReference type="SAM" id="MobiDB-lite"/>
    </source>
</evidence>
<feature type="compositionally biased region" description="Polar residues" evidence="8">
    <location>
        <begin position="441"/>
        <end position="458"/>
    </location>
</feature>
<evidence type="ECO:0000256" key="7">
    <source>
        <dbReference type="ARBA" id="ARBA00023136"/>
    </source>
</evidence>
<keyword evidence="3" id="KW-0813">Transport</keyword>
<dbReference type="PANTHER" id="PTHR20772:SF2">
    <property type="entry name" value="PROTEIN FMP42"/>
    <property type="match status" value="1"/>
</dbReference>
<gene>
    <name evidence="10" type="ORF">TGDOM2_248420</name>
</gene>
<feature type="transmembrane region" description="Helical" evidence="9">
    <location>
        <begin position="511"/>
        <end position="529"/>
    </location>
</feature>
<evidence type="ECO:0000256" key="3">
    <source>
        <dbReference type="ARBA" id="ARBA00022448"/>
    </source>
</evidence>
<dbReference type="Gene3D" id="1.20.1250.20">
    <property type="entry name" value="MFS general substrate transporter like domains"/>
    <property type="match status" value="2"/>
</dbReference>
<protein>
    <submittedName>
        <fullName evidence="10">Putative transporter</fullName>
    </submittedName>
</protein>
<comment type="caution">
    <text evidence="10">The sequence shown here is derived from an EMBL/GenBank/DDBJ whole genome shotgun (WGS) entry which is preliminary data.</text>
</comment>
<evidence type="ECO:0000256" key="6">
    <source>
        <dbReference type="ARBA" id="ARBA00022989"/>
    </source>
</evidence>
<name>A0A086KQ99_TOXGO</name>
<accession>A0A086KQ99</accession>
<feature type="transmembrane region" description="Helical" evidence="9">
    <location>
        <begin position="628"/>
        <end position="652"/>
    </location>
</feature>
<comment type="similarity">
    <text evidence="2">Belongs to the SLC43A transporter (TC 2.A.1.44) family.</text>
</comment>
<dbReference type="AlphaFoldDB" id="A0A086KQ99"/>
<feature type="transmembrane region" description="Helical" evidence="9">
    <location>
        <begin position="173"/>
        <end position="193"/>
    </location>
</feature>
<evidence type="ECO:0000256" key="9">
    <source>
        <dbReference type="SAM" id="Phobius"/>
    </source>
</evidence>
<feature type="region of interest" description="Disordered" evidence="8">
    <location>
        <begin position="427"/>
        <end position="471"/>
    </location>
</feature>
<dbReference type="InterPro" id="IPR036259">
    <property type="entry name" value="MFS_trans_sf"/>
</dbReference>
<proteinExistence type="inferred from homology"/>
<feature type="transmembrane region" description="Helical" evidence="9">
    <location>
        <begin position="598"/>
        <end position="616"/>
    </location>
</feature>
<reference evidence="10 11" key="1">
    <citation type="submission" date="2014-02" db="EMBL/GenBank/DDBJ databases">
        <authorList>
            <person name="Sibley D."/>
            <person name="Venepally P."/>
            <person name="Karamycheva S."/>
            <person name="Hadjithomas M."/>
            <person name="Khan A."/>
            <person name="Brunk B."/>
            <person name="Roos D."/>
            <person name="Caler E."/>
            <person name="Lorenzi H."/>
        </authorList>
    </citation>
    <scope>NUCLEOTIDE SEQUENCE [LARGE SCALE GENOMIC DNA]</scope>
    <source>
        <strain evidence="10 11">GAB2-2007-GAL-DOM2</strain>
    </source>
</reference>
<keyword evidence="6 9" id="KW-1133">Transmembrane helix</keyword>
<dbReference type="SUPFAM" id="SSF103473">
    <property type="entry name" value="MFS general substrate transporter"/>
    <property type="match status" value="1"/>
</dbReference>
<dbReference type="PANTHER" id="PTHR20772">
    <property type="entry name" value="PROTEIN FMP42"/>
    <property type="match status" value="1"/>
</dbReference>
<feature type="transmembrane region" description="Helical" evidence="9">
    <location>
        <begin position="325"/>
        <end position="345"/>
    </location>
</feature>
<feature type="transmembrane region" description="Helical" evidence="9">
    <location>
        <begin position="243"/>
        <end position="262"/>
    </location>
</feature>
<dbReference type="Proteomes" id="UP000028837">
    <property type="component" value="Unassembled WGS sequence"/>
</dbReference>